<dbReference type="InParanoid" id="A0A2I4CG95"/>
<dbReference type="CTD" id="51298"/>
<dbReference type="GeneID" id="106528397"/>
<evidence type="ECO:0000313" key="2">
    <source>
        <dbReference type="Proteomes" id="UP000192220"/>
    </source>
</evidence>
<dbReference type="PANTHER" id="PTHR15901:SF16">
    <property type="entry name" value="TESTICULAR HAPLOID EXPRESSED GENE PROTEIN"/>
    <property type="match status" value="1"/>
</dbReference>
<keyword evidence="1" id="KW-0677">Repeat</keyword>
<organism evidence="2 3">
    <name type="scientific">Austrofundulus limnaeus</name>
    <name type="common">Annual killifish</name>
    <dbReference type="NCBI Taxonomy" id="52670"/>
    <lineage>
        <taxon>Eukaryota</taxon>
        <taxon>Metazoa</taxon>
        <taxon>Chordata</taxon>
        <taxon>Craniata</taxon>
        <taxon>Vertebrata</taxon>
        <taxon>Euteleostomi</taxon>
        <taxon>Actinopterygii</taxon>
        <taxon>Neopterygii</taxon>
        <taxon>Teleostei</taxon>
        <taxon>Neoteleostei</taxon>
        <taxon>Acanthomorphata</taxon>
        <taxon>Ovalentaria</taxon>
        <taxon>Atherinomorphae</taxon>
        <taxon>Cyprinodontiformes</taxon>
        <taxon>Rivulidae</taxon>
        <taxon>Austrofundulus</taxon>
    </lineage>
</organism>
<dbReference type="Pfam" id="PF14912">
    <property type="entry name" value="THEG"/>
    <property type="match status" value="4"/>
</dbReference>
<dbReference type="AlphaFoldDB" id="A0A2I4CG95"/>
<evidence type="ECO:0000313" key="3">
    <source>
        <dbReference type="RefSeq" id="XP_013879003.1"/>
    </source>
</evidence>
<dbReference type="PANTHER" id="PTHR15901">
    <property type="entry name" value="TESTICULAR HAPLOID EXPRESSED GENE PROTEIN"/>
    <property type="match status" value="1"/>
</dbReference>
<dbReference type="GO" id="GO:0007283">
    <property type="term" value="P:spermatogenesis"/>
    <property type="evidence" value="ECO:0007669"/>
    <property type="project" value="TreeGrafter"/>
</dbReference>
<keyword evidence="2" id="KW-1185">Reference proteome</keyword>
<dbReference type="InterPro" id="IPR006623">
    <property type="entry name" value="THEG"/>
</dbReference>
<dbReference type="STRING" id="52670.A0A2I4CG95"/>
<dbReference type="SMART" id="SM00705">
    <property type="entry name" value="THEG"/>
    <property type="match status" value="5"/>
</dbReference>
<evidence type="ECO:0000256" key="1">
    <source>
        <dbReference type="ARBA" id="ARBA00022737"/>
    </source>
</evidence>
<dbReference type="OrthoDB" id="25466at2759"/>
<reference evidence="3" key="1">
    <citation type="submission" date="2025-08" db="UniProtKB">
        <authorList>
            <consortium name="RefSeq"/>
        </authorList>
    </citation>
    <scope>IDENTIFICATION</scope>
    <source>
        <strain evidence="3">Quisiro</strain>
        <tissue evidence="3">Liver</tissue>
    </source>
</reference>
<proteinExistence type="predicted"/>
<dbReference type="InterPro" id="IPR042401">
    <property type="entry name" value="SPMAP2-like"/>
</dbReference>
<dbReference type="KEGG" id="alim:106528397"/>
<dbReference type="Proteomes" id="UP000192220">
    <property type="component" value="Unplaced"/>
</dbReference>
<sequence>MAARMQTLAQPKPNLCRYPDRRSVYWLDKLPRHRTESTTKIELTPRWSDLALSKMFYHQVVISPIWEVSRWALRAVPSERLCVLAQPRAPAAGWQPQRPLPTPLSRGSQTAVASSRLCQLAQAKRRQVQVGPSCGPKPRPKTRLPLKASARVELLAAPKQNHQKWEGERSVCWPVSRAARSCVATQRVVELSCPKTRTALFQGYDPYVVSRAALSASPTPRVQELSLPLPRKCISRE</sequence>
<dbReference type="RefSeq" id="XP_013879003.1">
    <property type="nucleotide sequence ID" value="XM_014023549.1"/>
</dbReference>
<gene>
    <name evidence="3" type="primary">spmap2</name>
</gene>
<protein>
    <submittedName>
        <fullName evidence="3">Sperm microtubule associated protein 2</fullName>
    </submittedName>
</protein>
<accession>A0A2I4CG95</accession>
<name>A0A2I4CG95_AUSLI</name>
<dbReference type="FunCoup" id="A0A2I4CG95">
    <property type="interactions" value="60"/>
</dbReference>